<accession>A0ACB8TF16</accession>
<gene>
    <name evidence="1" type="ORF">BV25DRAFT_1820103</name>
</gene>
<keyword evidence="2" id="KW-1185">Reference proteome</keyword>
<dbReference type="EMBL" id="MU277191">
    <property type="protein sequence ID" value="KAI0066960.1"/>
    <property type="molecule type" value="Genomic_DNA"/>
</dbReference>
<evidence type="ECO:0000313" key="2">
    <source>
        <dbReference type="Proteomes" id="UP000814140"/>
    </source>
</evidence>
<comment type="caution">
    <text evidence="1">The sequence shown here is derived from an EMBL/GenBank/DDBJ whole genome shotgun (WGS) entry which is preliminary data.</text>
</comment>
<name>A0ACB8TF16_9AGAM</name>
<evidence type="ECO:0000313" key="1">
    <source>
        <dbReference type="EMBL" id="KAI0066960.1"/>
    </source>
</evidence>
<sequence length="345" mass="38412">MGSFFSRPHPDRDLLDLRGRVAIVTGASAGIGIYTVLHLVRRGAKVYLVGRDRASAIAAIERLRTEEDWGLNHGEILPMEMELTDPLGVKAAAEWFLQQETRLDILVNNAAKIPSPYNTTSEGISHSLLINIISPFLFTQTLFPLLEKTSQESGSDVRIVNVSSLAHRVAPKNPRYDSLETMNSSFSDKKSPELALYGSYLYHSFEIDAELTIVVIIAYTKLADILWTKELQRRFDSQNVPITAITCHPGSITTEGTMNQFKRLPMGNFIAWSFSFVLMTPDHGGYTPAYAAAAKVIAENPGKYKGQYLVPYGIIEEASDDARREDLAQELWRTTDITISNLGWA</sequence>
<proteinExistence type="predicted"/>
<dbReference type="Proteomes" id="UP000814140">
    <property type="component" value="Unassembled WGS sequence"/>
</dbReference>
<reference evidence="1" key="2">
    <citation type="journal article" date="2022" name="New Phytol.">
        <title>Evolutionary transition to the ectomycorrhizal habit in the genomes of a hyperdiverse lineage of mushroom-forming fungi.</title>
        <authorList>
            <person name="Looney B."/>
            <person name="Miyauchi S."/>
            <person name="Morin E."/>
            <person name="Drula E."/>
            <person name="Courty P.E."/>
            <person name="Kohler A."/>
            <person name="Kuo A."/>
            <person name="LaButti K."/>
            <person name="Pangilinan J."/>
            <person name="Lipzen A."/>
            <person name="Riley R."/>
            <person name="Andreopoulos W."/>
            <person name="He G."/>
            <person name="Johnson J."/>
            <person name="Nolan M."/>
            <person name="Tritt A."/>
            <person name="Barry K.W."/>
            <person name="Grigoriev I.V."/>
            <person name="Nagy L.G."/>
            <person name="Hibbett D."/>
            <person name="Henrissat B."/>
            <person name="Matheny P.B."/>
            <person name="Labbe J."/>
            <person name="Martin F.M."/>
        </authorList>
    </citation>
    <scope>NUCLEOTIDE SEQUENCE</scope>
    <source>
        <strain evidence="1">HHB10654</strain>
    </source>
</reference>
<reference evidence="1" key="1">
    <citation type="submission" date="2021-03" db="EMBL/GenBank/DDBJ databases">
        <authorList>
            <consortium name="DOE Joint Genome Institute"/>
            <person name="Ahrendt S."/>
            <person name="Looney B.P."/>
            <person name="Miyauchi S."/>
            <person name="Morin E."/>
            <person name="Drula E."/>
            <person name="Courty P.E."/>
            <person name="Chicoki N."/>
            <person name="Fauchery L."/>
            <person name="Kohler A."/>
            <person name="Kuo A."/>
            <person name="Labutti K."/>
            <person name="Pangilinan J."/>
            <person name="Lipzen A."/>
            <person name="Riley R."/>
            <person name="Andreopoulos W."/>
            <person name="He G."/>
            <person name="Johnson J."/>
            <person name="Barry K.W."/>
            <person name="Grigoriev I.V."/>
            <person name="Nagy L."/>
            <person name="Hibbett D."/>
            <person name="Henrissat B."/>
            <person name="Matheny P.B."/>
            <person name="Labbe J."/>
            <person name="Martin F."/>
        </authorList>
    </citation>
    <scope>NUCLEOTIDE SEQUENCE</scope>
    <source>
        <strain evidence="1">HHB10654</strain>
    </source>
</reference>
<protein>
    <submittedName>
        <fullName evidence="1">NAD(P)-binding protein</fullName>
    </submittedName>
</protein>
<organism evidence="1 2">
    <name type="scientific">Artomyces pyxidatus</name>
    <dbReference type="NCBI Taxonomy" id="48021"/>
    <lineage>
        <taxon>Eukaryota</taxon>
        <taxon>Fungi</taxon>
        <taxon>Dikarya</taxon>
        <taxon>Basidiomycota</taxon>
        <taxon>Agaricomycotina</taxon>
        <taxon>Agaricomycetes</taxon>
        <taxon>Russulales</taxon>
        <taxon>Auriscalpiaceae</taxon>
        <taxon>Artomyces</taxon>
    </lineage>
</organism>